<dbReference type="PANTHER" id="PTHR26379">
    <property type="entry name" value="BTB/POZ AND MATH DOMAIN-CONTAINING PROTEIN 1"/>
    <property type="match status" value="1"/>
</dbReference>
<dbReference type="InterPro" id="IPR008974">
    <property type="entry name" value="TRAF-like"/>
</dbReference>
<comment type="function">
    <text evidence="1">May act as a substrate-specific adapter of an E3 ubiquitin-protein ligase complex (CUL3-RBX1-BTB) which mediates the ubiquitination and subsequent proteasomal degradation of target proteins.</text>
</comment>
<sequence>MTSSSAAAAAAAVPYKGTSSTLAPEWASGSHRFKIAAYSLTKGIGVGQFFESAAFAVGGHDWVVRYYPDGETDGTTDYVSFFVRLASPAAGVTAKFNLTLAAQAHDTDGSGGPAPPPITISAREKPCQFTTTARTWGYKNFVKRTDLEASQYLKDDCLAVDCTVTVLKKLHVIAPDGLPAIASPPSDLHRHLARLLDSGEGTDVAFQVGGETFAAHRCLLAARSPVFRAELFGPMMEKSVQFIRIEDMEPVAFNAMLHFVYSDSLPQFEDAGTSTLMLQHLLAAADRYGMERLRLVCEEKLCRDLSVNMVATTLALAEQHRCAQLKAACLEFVASPGVLTAVMQTDGFEHLRISCPSILTELLEMLAEQTSKAPK</sequence>
<comment type="pathway">
    <text evidence="2">Protein modification; protein ubiquitination.</text>
</comment>
<proteinExistence type="inferred from homology"/>
<dbReference type="InterPro" id="IPR056423">
    <property type="entry name" value="BACK_BPM_SPOP"/>
</dbReference>
<dbReference type="SUPFAM" id="SSF49599">
    <property type="entry name" value="TRAF domain-like"/>
    <property type="match status" value="1"/>
</dbReference>
<feature type="domain" description="MATH" evidence="5">
    <location>
        <begin position="28"/>
        <end position="164"/>
    </location>
</feature>
<dbReference type="Proteomes" id="UP000092600">
    <property type="component" value="Unassembled WGS sequence"/>
</dbReference>
<dbReference type="InterPro" id="IPR045005">
    <property type="entry name" value="BPM1-6"/>
</dbReference>
<organism evidence="6 7">
    <name type="scientific">Ananas comosus</name>
    <name type="common">Pineapple</name>
    <name type="synonym">Ananas ananas</name>
    <dbReference type="NCBI Taxonomy" id="4615"/>
    <lineage>
        <taxon>Eukaryota</taxon>
        <taxon>Viridiplantae</taxon>
        <taxon>Streptophyta</taxon>
        <taxon>Embryophyta</taxon>
        <taxon>Tracheophyta</taxon>
        <taxon>Spermatophyta</taxon>
        <taxon>Magnoliopsida</taxon>
        <taxon>Liliopsida</taxon>
        <taxon>Poales</taxon>
        <taxon>Bromeliaceae</taxon>
        <taxon>Bromelioideae</taxon>
        <taxon>Ananas</taxon>
    </lineage>
</organism>
<reference evidence="6 7" key="1">
    <citation type="journal article" date="2016" name="DNA Res.">
        <title>The draft genome of MD-2 pineapple using hybrid error correction of long reads.</title>
        <authorList>
            <person name="Redwan R.M."/>
            <person name="Saidin A."/>
            <person name="Kumar S.V."/>
        </authorList>
    </citation>
    <scope>NUCLEOTIDE SEQUENCE [LARGE SCALE GENOMIC DNA]</scope>
    <source>
        <strain evidence="7">cv. MD2</strain>
        <tissue evidence="6">Leaf</tissue>
    </source>
</reference>
<dbReference type="InterPro" id="IPR011333">
    <property type="entry name" value="SKP1/BTB/POZ_sf"/>
</dbReference>
<evidence type="ECO:0000256" key="2">
    <source>
        <dbReference type="ARBA" id="ARBA00004906"/>
    </source>
</evidence>
<evidence type="ECO:0000256" key="1">
    <source>
        <dbReference type="ARBA" id="ARBA00002668"/>
    </source>
</evidence>
<name>A0A199W2A4_ANACO</name>
<protein>
    <submittedName>
        <fullName evidence="6">BTB/POZ and MATH domain-containing protein 1</fullName>
    </submittedName>
</protein>
<dbReference type="EMBL" id="LSRQ01000347">
    <property type="protein sequence ID" value="OAY83376.1"/>
    <property type="molecule type" value="Genomic_DNA"/>
</dbReference>
<dbReference type="Pfam" id="PF00651">
    <property type="entry name" value="BTB"/>
    <property type="match status" value="1"/>
</dbReference>
<dbReference type="PROSITE" id="PS50097">
    <property type="entry name" value="BTB"/>
    <property type="match status" value="1"/>
</dbReference>
<dbReference type="CDD" id="cd18280">
    <property type="entry name" value="BTB_POZ_BPM_plant"/>
    <property type="match status" value="1"/>
</dbReference>
<dbReference type="PANTHER" id="PTHR26379:SF187">
    <property type="entry name" value="OS07G0655300 PROTEIN"/>
    <property type="match status" value="1"/>
</dbReference>
<evidence type="ECO:0000259" key="5">
    <source>
        <dbReference type="PROSITE" id="PS50144"/>
    </source>
</evidence>
<dbReference type="PROSITE" id="PS50144">
    <property type="entry name" value="MATH"/>
    <property type="match status" value="1"/>
</dbReference>
<dbReference type="CDD" id="cd00121">
    <property type="entry name" value="MATH"/>
    <property type="match status" value="1"/>
</dbReference>
<dbReference type="GO" id="GO:0071472">
    <property type="term" value="P:cellular response to salt stress"/>
    <property type="evidence" value="ECO:0007669"/>
    <property type="project" value="UniProtKB-ARBA"/>
</dbReference>
<dbReference type="SUPFAM" id="SSF54695">
    <property type="entry name" value="POZ domain"/>
    <property type="match status" value="1"/>
</dbReference>
<dbReference type="SMART" id="SM00225">
    <property type="entry name" value="BTB"/>
    <property type="match status" value="1"/>
</dbReference>
<evidence type="ECO:0000313" key="6">
    <source>
        <dbReference type="EMBL" id="OAY83376.1"/>
    </source>
</evidence>
<dbReference type="Gene3D" id="2.60.210.10">
    <property type="entry name" value="Apoptosis, Tumor Necrosis Factor Receptor Associated Protein 2, Chain A"/>
    <property type="match status" value="1"/>
</dbReference>
<dbReference type="CDD" id="cd14736">
    <property type="entry name" value="BACK_AtBPM-like"/>
    <property type="match status" value="1"/>
</dbReference>
<comment type="similarity">
    <text evidence="3">Belongs to the Tdpoz family.</text>
</comment>
<dbReference type="Pfam" id="PF22486">
    <property type="entry name" value="MATH_2"/>
    <property type="match status" value="1"/>
</dbReference>
<dbReference type="InterPro" id="IPR000210">
    <property type="entry name" value="BTB/POZ_dom"/>
</dbReference>
<dbReference type="AlphaFoldDB" id="A0A199W2A4"/>
<dbReference type="STRING" id="4615.A0A199W2A4"/>
<dbReference type="Gene3D" id="1.25.40.420">
    <property type="match status" value="1"/>
</dbReference>
<dbReference type="Gene3D" id="3.30.710.10">
    <property type="entry name" value="Potassium Channel Kv1.1, Chain A"/>
    <property type="match status" value="1"/>
</dbReference>
<evidence type="ECO:0000259" key="4">
    <source>
        <dbReference type="PROSITE" id="PS50097"/>
    </source>
</evidence>
<accession>A0A199W2A4</accession>
<dbReference type="InterPro" id="IPR034090">
    <property type="entry name" value="BPM_C"/>
</dbReference>
<dbReference type="Pfam" id="PF24570">
    <property type="entry name" value="BACK_BPM_SPOP"/>
    <property type="match status" value="1"/>
</dbReference>
<dbReference type="GO" id="GO:0016567">
    <property type="term" value="P:protein ubiquitination"/>
    <property type="evidence" value="ECO:0007669"/>
    <property type="project" value="InterPro"/>
</dbReference>
<evidence type="ECO:0000313" key="7">
    <source>
        <dbReference type="Proteomes" id="UP000092600"/>
    </source>
</evidence>
<gene>
    <name evidence="6" type="ORF">ACMD2_19643</name>
</gene>
<evidence type="ECO:0000256" key="3">
    <source>
        <dbReference type="ARBA" id="ARBA00010846"/>
    </source>
</evidence>
<comment type="caution">
    <text evidence="6">The sequence shown here is derived from an EMBL/GenBank/DDBJ whole genome shotgun (WGS) entry which is preliminary data.</text>
</comment>
<dbReference type="InterPro" id="IPR002083">
    <property type="entry name" value="MATH/TRAF_dom"/>
</dbReference>
<feature type="domain" description="BTB" evidence="4">
    <location>
        <begin position="202"/>
        <end position="269"/>
    </location>
</feature>